<feature type="domain" description="F-box" evidence="1">
    <location>
        <begin position="3"/>
        <end position="35"/>
    </location>
</feature>
<sequence length="326" mass="37398">MQQFNVLNLPSVALREVWRCLNPFELFEISQCSKRCLETIALAGTRKFKFELDINQFIVSINNSWNFIVKDHRNIQEHTVEGNRKFGSHSFAVSIEQPTKIRFFSGNLESDFLAVFLHLSGLFKCPTHSVFACFPRDIYMSAIKYVCSQQKTISNLDIMIGSDKDVDFILNNLEVTESLRIAVDKLPVNYVLPCQIVCKSFRTFFSFFITLDDILSMKESVDIQIHSSSLTNQDIEVLFQHWISGNLPKLEYLHIDGEKFTKNMKIGDLKTLWGPSRRVIVRKIICGENRAVYAAVPLQRNDGIVAMFHFEPAQDDSPAFISLLLP</sequence>
<dbReference type="InterPro" id="IPR012885">
    <property type="entry name" value="F-box_Sdz-33"/>
</dbReference>
<dbReference type="eggNOG" id="ENOG502TJPP">
    <property type="taxonomic scope" value="Eukaryota"/>
</dbReference>
<name>A0A1I7U7X9_9PELO</name>
<dbReference type="Pfam" id="PF00646">
    <property type="entry name" value="F-box"/>
    <property type="match status" value="1"/>
</dbReference>
<keyword evidence="2" id="KW-1185">Reference proteome</keyword>
<dbReference type="Proteomes" id="UP000095282">
    <property type="component" value="Unplaced"/>
</dbReference>
<evidence type="ECO:0000313" key="3">
    <source>
        <dbReference type="WBParaSite" id="Csp11.Scaffold629.g15762.t1"/>
    </source>
</evidence>
<dbReference type="PROSITE" id="PS50181">
    <property type="entry name" value="FBOX"/>
    <property type="match status" value="1"/>
</dbReference>
<accession>A0A1I7U7X9</accession>
<dbReference type="AlphaFoldDB" id="A0A1I7U7X9"/>
<protein>
    <submittedName>
        <fullName evidence="3">F-box domain-containing protein</fullName>
    </submittedName>
</protein>
<organism evidence="2 3">
    <name type="scientific">Caenorhabditis tropicalis</name>
    <dbReference type="NCBI Taxonomy" id="1561998"/>
    <lineage>
        <taxon>Eukaryota</taxon>
        <taxon>Metazoa</taxon>
        <taxon>Ecdysozoa</taxon>
        <taxon>Nematoda</taxon>
        <taxon>Chromadorea</taxon>
        <taxon>Rhabditida</taxon>
        <taxon>Rhabditina</taxon>
        <taxon>Rhabditomorpha</taxon>
        <taxon>Rhabditoidea</taxon>
        <taxon>Rhabditidae</taxon>
        <taxon>Peloderinae</taxon>
        <taxon>Caenorhabditis</taxon>
    </lineage>
</organism>
<dbReference type="Pfam" id="PF07735">
    <property type="entry name" value="FBA_2"/>
    <property type="match status" value="1"/>
</dbReference>
<dbReference type="WBParaSite" id="Csp11.Scaffold629.g15762.t1">
    <property type="protein sequence ID" value="Csp11.Scaffold629.g15762.t1"/>
    <property type="gene ID" value="Csp11.Scaffold629.g15762"/>
</dbReference>
<reference evidence="3" key="1">
    <citation type="submission" date="2016-11" db="UniProtKB">
        <authorList>
            <consortium name="WormBaseParasite"/>
        </authorList>
    </citation>
    <scope>IDENTIFICATION</scope>
</reference>
<dbReference type="PANTHER" id="PTHR21503">
    <property type="entry name" value="F-BOX-CONTAINING HYPOTHETICAL PROTEIN C.ELEGANS"/>
    <property type="match status" value="1"/>
</dbReference>
<evidence type="ECO:0000259" key="1">
    <source>
        <dbReference type="PROSITE" id="PS50181"/>
    </source>
</evidence>
<evidence type="ECO:0000313" key="2">
    <source>
        <dbReference type="Proteomes" id="UP000095282"/>
    </source>
</evidence>
<proteinExistence type="predicted"/>
<dbReference type="InterPro" id="IPR001810">
    <property type="entry name" value="F-box_dom"/>
</dbReference>